<evidence type="ECO:0000313" key="2">
    <source>
        <dbReference type="Proteomes" id="UP001067708"/>
    </source>
</evidence>
<comment type="caution">
    <text evidence="1">The sequence shown here is derived from an EMBL/GenBank/DDBJ whole genome shotgun (WGS) entry which is preliminary data.</text>
</comment>
<dbReference type="Proteomes" id="UP001067708">
    <property type="component" value="Unassembled WGS sequence"/>
</dbReference>
<reference evidence="1" key="1">
    <citation type="submission" date="2022-09" db="EMBL/GenBank/DDBJ databases">
        <title>Genome analysis and characterization of larvicidal activity of Brevibacillus strains.</title>
        <authorList>
            <person name="Patrusheva E.V."/>
            <person name="Izotova A.O."/>
            <person name="Toshchakov S.V."/>
            <person name="Sineoky S.P."/>
        </authorList>
    </citation>
    <scope>NUCLEOTIDE SEQUENCE</scope>
    <source>
        <strain evidence="1">VKPM_B-13244</strain>
    </source>
</reference>
<evidence type="ECO:0000313" key="1">
    <source>
        <dbReference type="EMBL" id="MCZ0832783.1"/>
    </source>
</evidence>
<organism evidence="1 2">
    <name type="scientific">Brevibacillus halotolerans</name>
    <dbReference type="NCBI Taxonomy" id="1507437"/>
    <lineage>
        <taxon>Bacteria</taxon>
        <taxon>Bacillati</taxon>
        <taxon>Bacillota</taxon>
        <taxon>Bacilli</taxon>
        <taxon>Bacillales</taxon>
        <taxon>Paenibacillaceae</taxon>
        <taxon>Brevibacillus</taxon>
    </lineage>
</organism>
<keyword evidence="2" id="KW-1185">Reference proteome</keyword>
<proteinExistence type="predicted"/>
<name>A0ABT4I145_9BACL</name>
<gene>
    <name evidence="1" type="ORF">O0535_18800</name>
</gene>
<evidence type="ECO:0008006" key="3">
    <source>
        <dbReference type="Google" id="ProtNLM"/>
    </source>
</evidence>
<protein>
    <recommendedName>
        <fullName evidence="3">DUF3139 domain-containing protein</fullName>
    </recommendedName>
</protein>
<dbReference type="RefSeq" id="WP_258418048.1">
    <property type="nucleotide sequence ID" value="NZ_JAPTNG010000016.1"/>
</dbReference>
<sequence length="125" mass="14087">MIWGKVQEIIKQAFVFLVVGMVAFSSFADPASAGSSQGNRQTGVTWLLYHQADEYTITKKELILMLSLFQEKIIPINIDQQIPPQSSCDYLVYVGNGTEVGILRKRRAKRMFEESSKEVGGQRND</sequence>
<dbReference type="EMBL" id="JAPTNG010000016">
    <property type="protein sequence ID" value="MCZ0832783.1"/>
    <property type="molecule type" value="Genomic_DNA"/>
</dbReference>
<accession>A0ABT4I145</accession>